<feature type="domain" description="Major facilitator superfamily (MFS) profile" evidence="8">
    <location>
        <begin position="4"/>
        <end position="387"/>
    </location>
</feature>
<evidence type="ECO:0000256" key="3">
    <source>
        <dbReference type="ARBA" id="ARBA00022448"/>
    </source>
</evidence>
<dbReference type="InterPro" id="IPR011701">
    <property type="entry name" value="MFS"/>
</dbReference>
<dbReference type="InterPro" id="IPR051788">
    <property type="entry name" value="MFS_Transporter"/>
</dbReference>
<keyword evidence="6 7" id="KW-0472">Membrane</keyword>
<feature type="transmembrane region" description="Helical" evidence="7">
    <location>
        <begin position="155"/>
        <end position="175"/>
    </location>
</feature>
<feature type="transmembrane region" description="Helical" evidence="7">
    <location>
        <begin position="241"/>
        <end position="260"/>
    </location>
</feature>
<comment type="similarity">
    <text evidence="2">Belongs to the major facilitator superfamily.</text>
</comment>
<evidence type="ECO:0000259" key="8">
    <source>
        <dbReference type="PROSITE" id="PS50850"/>
    </source>
</evidence>
<dbReference type="EMBL" id="JAQKAB010000008">
    <property type="protein sequence ID" value="MDA7027425.1"/>
    <property type="molecule type" value="Genomic_DNA"/>
</dbReference>
<evidence type="ECO:0000256" key="5">
    <source>
        <dbReference type="ARBA" id="ARBA00022989"/>
    </source>
</evidence>
<dbReference type="Gene3D" id="1.20.1250.20">
    <property type="entry name" value="MFS general substrate transporter like domains"/>
    <property type="match status" value="2"/>
</dbReference>
<evidence type="ECO:0000256" key="1">
    <source>
        <dbReference type="ARBA" id="ARBA00004651"/>
    </source>
</evidence>
<feature type="transmembrane region" description="Helical" evidence="7">
    <location>
        <begin position="129"/>
        <end position="149"/>
    </location>
</feature>
<feature type="transmembrane region" description="Helical" evidence="7">
    <location>
        <begin position="296"/>
        <end position="320"/>
    </location>
</feature>
<dbReference type="RefSeq" id="WP_271341265.1">
    <property type="nucleotide sequence ID" value="NZ_JAQKAB010000008.1"/>
</dbReference>
<keyword evidence="3" id="KW-0813">Transport</keyword>
<gene>
    <name evidence="9" type="ORF">PJ311_12600</name>
</gene>
<dbReference type="InterPro" id="IPR036259">
    <property type="entry name" value="MFS_trans_sf"/>
</dbReference>
<evidence type="ECO:0000256" key="7">
    <source>
        <dbReference type="SAM" id="Phobius"/>
    </source>
</evidence>
<reference evidence="9 10" key="1">
    <citation type="submission" date="2023-01" db="EMBL/GenBank/DDBJ databases">
        <title>Bacillus changyiensis sp. nov., isolated from a coastal deposit.</title>
        <authorList>
            <person name="Xiao G."/>
            <person name="Lai Q."/>
            <person name="Hu Z."/>
            <person name="Shao Z."/>
        </authorList>
    </citation>
    <scope>NUCLEOTIDE SEQUENCE [LARGE SCALE GENOMIC DNA]</scope>
    <source>
        <strain evidence="9 10">CLL-7-23</strain>
    </source>
</reference>
<evidence type="ECO:0000256" key="2">
    <source>
        <dbReference type="ARBA" id="ARBA00008335"/>
    </source>
</evidence>
<dbReference type="PROSITE" id="PS50850">
    <property type="entry name" value="MFS"/>
    <property type="match status" value="1"/>
</dbReference>
<sequence length="394" mass="43852">MKKIFIFGCSFYFLVGIIHILLGSLSPYIIHEYHRDLHDLSFLIFFQFIGFLNGVLLAPIFVRRSSHTTVLTYGLLLILVTLLGVFIFDNFLYFVVMGFLLGFGAGTLETTMGAYVITQDKNAKGMNILEVFFGLGALLFPFLIFILVEQYSWNIPLYVLFLFVLVLTGLWFIFLRGKGNKPASSQNTCQIKPTATAIFQKGKKEKNILFFLIFAFFYAGIETNFANFLPALMCEKGADEISVISVSFFWMGMVFGRFLLSLLGNRLTSAIFLIFSTGILTGLLFTLAWLPHHGTQILLIFCIGFSAAGIFPCAVTLTSLAGKPFTEEMTSFFISSASLGGALLAFLIGWAIDFSTDVILPLSLFTGMGLLLIVISGIILFISLQKNKQSHMDM</sequence>
<keyword evidence="10" id="KW-1185">Reference proteome</keyword>
<comment type="subcellular location">
    <subcellularLocation>
        <location evidence="1">Cell membrane</location>
        <topology evidence="1">Multi-pass membrane protein</topology>
    </subcellularLocation>
</comment>
<dbReference type="PANTHER" id="PTHR23514:SF3">
    <property type="entry name" value="BYPASS OF STOP CODON PROTEIN 6"/>
    <property type="match status" value="1"/>
</dbReference>
<proteinExistence type="inferred from homology"/>
<comment type="caution">
    <text evidence="9">The sequence shown here is derived from an EMBL/GenBank/DDBJ whole genome shotgun (WGS) entry which is preliminary data.</text>
</comment>
<accession>A0ABT4X550</accession>
<evidence type="ECO:0000256" key="6">
    <source>
        <dbReference type="ARBA" id="ARBA00023136"/>
    </source>
</evidence>
<feature type="transmembrane region" description="Helical" evidence="7">
    <location>
        <begin position="208"/>
        <end position="229"/>
    </location>
</feature>
<dbReference type="SUPFAM" id="SSF103473">
    <property type="entry name" value="MFS general substrate transporter"/>
    <property type="match status" value="1"/>
</dbReference>
<feature type="transmembrane region" description="Helical" evidence="7">
    <location>
        <begin position="94"/>
        <end position="117"/>
    </location>
</feature>
<feature type="transmembrane region" description="Helical" evidence="7">
    <location>
        <begin position="42"/>
        <end position="62"/>
    </location>
</feature>
<feature type="transmembrane region" description="Helical" evidence="7">
    <location>
        <begin position="358"/>
        <end position="384"/>
    </location>
</feature>
<name>A0ABT4X550_9BACI</name>
<keyword evidence="5 7" id="KW-1133">Transmembrane helix</keyword>
<dbReference type="InterPro" id="IPR020846">
    <property type="entry name" value="MFS_dom"/>
</dbReference>
<keyword evidence="4 7" id="KW-0812">Transmembrane</keyword>
<organism evidence="9 10">
    <name type="scientific">Bacillus changyiensis</name>
    <dbReference type="NCBI Taxonomy" id="3004103"/>
    <lineage>
        <taxon>Bacteria</taxon>
        <taxon>Bacillati</taxon>
        <taxon>Bacillota</taxon>
        <taxon>Bacilli</taxon>
        <taxon>Bacillales</taxon>
        <taxon>Bacillaceae</taxon>
        <taxon>Bacillus</taxon>
    </lineage>
</organism>
<feature type="transmembrane region" description="Helical" evidence="7">
    <location>
        <begin position="267"/>
        <end position="290"/>
    </location>
</feature>
<dbReference type="Pfam" id="PF07690">
    <property type="entry name" value="MFS_1"/>
    <property type="match status" value="1"/>
</dbReference>
<evidence type="ECO:0000313" key="10">
    <source>
        <dbReference type="Proteomes" id="UP001211894"/>
    </source>
</evidence>
<protein>
    <submittedName>
        <fullName evidence="9">MFS transporter</fullName>
    </submittedName>
</protein>
<evidence type="ECO:0000256" key="4">
    <source>
        <dbReference type="ARBA" id="ARBA00022692"/>
    </source>
</evidence>
<evidence type="ECO:0000313" key="9">
    <source>
        <dbReference type="EMBL" id="MDA7027425.1"/>
    </source>
</evidence>
<feature type="transmembrane region" description="Helical" evidence="7">
    <location>
        <begin position="69"/>
        <end position="88"/>
    </location>
</feature>
<feature type="transmembrane region" description="Helical" evidence="7">
    <location>
        <begin position="332"/>
        <end position="352"/>
    </location>
</feature>
<dbReference type="Proteomes" id="UP001211894">
    <property type="component" value="Unassembled WGS sequence"/>
</dbReference>
<dbReference type="PANTHER" id="PTHR23514">
    <property type="entry name" value="BYPASS OF STOP CODON PROTEIN 6"/>
    <property type="match status" value="1"/>
</dbReference>
<feature type="transmembrane region" description="Helical" evidence="7">
    <location>
        <begin position="12"/>
        <end position="30"/>
    </location>
</feature>